<accession>A0A3A1Y0J6</accession>
<gene>
    <name evidence="2" type="ORF">CKF54_07575</name>
</gene>
<comment type="caution">
    <text evidence="2">The sequence shown here is derived from an EMBL/GenBank/DDBJ whole genome shotgun (WGS) entry which is preliminary data.</text>
</comment>
<dbReference type="Proteomes" id="UP000265691">
    <property type="component" value="Unassembled WGS sequence"/>
</dbReference>
<name>A0A3A1Y0J6_9GAMM</name>
<dbReference type="EMBL" id="NRHC01000131">
    <property type="protein sequence ID" value="RIY31115.1"/>
    <property type="molecule type" value="Genomic_DNA"/>
</dbReference>
<sequence length="121" mass="13509">MNLKKALLIALISSTALISLKATADDTNLDHTYDNGYYINQREEDKISALEVKNITINDQSLTASHVTYRDGMEKLILGNVNTANKYYTIDRLIIQAPESMSVADINASLKVLDFKEQLSN</sequence>
<feature type="chain" id="PRO_5017468033" evidence="1">
    <location>
        <begin position="25"/>
        <end position="121"/>
    </location>
</feature>
<evidence type="ECO:0000313" key="2">
    <source>
        <dbReference type="EMBL" id="RIY31115.1"/>
    </source>
</evidence>
<evidence type="ECO:0000256" key="1">
    <source>
        <dbReference type="SAM" id="SignalP"/>
    </source>
</evidence>
<dbReference type="AlphaFoldDB" id="A0A3A1Y0J6"/>
<dbReference type="RefSeq" id="WP_119525750.1">
    <property type="nucleotide sequence ID" value="NZ_NRHC01000131.1"/>
</dbReference>
<protein>
    <submittedName>
        <fullName evidence="2">Uncharacterized protein</fullName>
    </submittedName>
</protein>
<feature type="signal peptide" evidence="1">
    <location>
        <begin position="1"/>
        <end position="24"/>
    </location>
</feature>
<proteinExistence type="predicted"/>
<organism evidence="2 3">
    <name type="scientific">Psittacicella hinzii</name>
    <dbReference type="NCBI Taxonomy" id="2028575"/>
    <lineage>
        <taxon>Bacteria</taxon>
        <taxon>Pseudomonadati</taxon>
        <taxon>Pseudomonadota</taxon>
        <taxon>Gammaproteobacteria</taxon>
        <taxon>Pasteurellales</taxon>
        <taxon>Psittacicellaceae</taxon>
        <taxon>Psittacicella</taxon>
    </lineage>
</organism>
<keyword evidence="3" id="KW-1185">Reference proteome</keyword>
<keyword evidence="1" id="KW-0732">Signal</keyword>
<reference evidence="2 3" key="1">
    <citation type="submission" date="2017-08" db="EMBL/GenBank/DDBJ databases">
        <title>Reclassification of Bisgaard taxon 37 and 44.</title>
        <authorList>
            <person name="Christensen H."/>
        </authorList>
    </citation>
    <scope>NUCLEOTIDE SEQUENCE [LARGE SCALE GENOMIC DNA]</scope>
    <source>
        <strain evidence="2 3">B96_3</strain>
    </source>
</reference>
<evidence type="ECO:0000313" key="3">
    <source>
        <dbReference type="Proteomes" id="UP000265691"/>
    </source>
</evidence>